<dbReference type="InterPro" id="IPR011990">
    <property type="entry name" value="TPR-like_helical_dom_sf"/>
</dbReference>
<dbReference type="SUPFAM" id="SSF48452">
    <property type="entry name" value="TPR-like"/>
    <property type="match status" value="1"/>
</dbReference>
<dbReference type="GO" id="GO:0016874">
    <property type="term" value="F:ligase activity"/>
    <property type="evidence" value="ECO:0007669"/>
    <property type="project" value="UniProtKB-KW"/>
</dbReference>
<feature type="transmembrane region" description="Helical" evidence="5">
    <location>
        <begin position="364"/>
        <end position="383"/>
    </location>
</feature>
<evidence type="ECO:0000256" key="4">
    <source>
        <dbReference type="ARBA" id="ARBA00023136"/>
    </source>
</evidence>
<feature type="transmembrane region" description="Helical" evidence="5">
    <location>
        <begin position="184"/>
        <end position="202"/>
    </location>
</feature>
<feature type="transmembrane region" description="Helical" evidence="5">
    <location>
        <begin position="25"/>
        <end position="43"/>
    </location>
</feature>
<dbReference type="GO" id="GO:0016020">
    <property type="term" value="C:membrane"/>
    <property type="evidence" value="ECO:0007669"/>
    <property type="project" value="UniProtKB-SubCell"/>
</dbReference>
<feature type="transmembrane region" description="Helical" evidence="5">
    <location>
        <begin position="231"/>
        <end position="251"/>
    </location>
</feature>
<evidence type="ECO:0000313" key="8">
    <source>
        <dbReference type="Proteomes" id="UP000095228"/>
    </source>
</evidence>
<dbReference type="Gene3D" id="1.25.40.10">
    <property type="entry name" value="Tetratricopeptide repeat domain"/>
    <property type="match status" value="1"/>
</dbReference>
<keyword evidence="8" id="KW-1185">Reference proteome</keyword>
<dbReference type="STRING" id="1838286.Verru16b_02374"/>
<feature type="transmembrane region" description="Helical" evidence="5">
    <location>
        <begin position="55"/>
        <end position="75"/>
    </location>
</feature>
<feature type="transmembrane region" description="Helical" evidence="5">
    <location>
        <begin position="325"/>
        <end position="343"/>
    </location>
</feature>
<keyword evidence="3 5" id="KW-1133">Transmembrane helix</keyword>
<reference evidence="7 8" key="1">
    <citation type="submission" date="2016-06" db="EMBL/GenBank/DDBJ databases">
        <title>Three novel species with peptidoglycan cell walls form the new genus Lacunisphaera gen. nov. in the family Opitutaceae of the verrucomicrobial subdivision 4.</title>
        <authorList>
            <person name="Rast P."/>
            <person name="Gloeckner I."/>
            <person name="Jogler M."/>
            <person name="Boedeker C."/>
            <person name="Jeske O."/>
            <person name="Wiegand S."/>
            <person name="Reinhardt R."/>
            <person name="Schumann P."/>
            <person name="Rohde M."/>
            <person name="Spring S."/>
            <person name="Gloeckner F.O."/>
            <person name="Jogler C."/>
        </authorList>
    </citation>
    <scope>NUCLEOTIDE SEQUENCE [LARGE SCALE GENOMIC DNA]</scope>
    <source>
        <strain evidence="7 8">IG16b</strain>
    </source>
</reference>
<feature type="domain" description="O-antigen ligase-related" evidence="6">
    <location>
        <begin position="192"/>
        <end position="334"/>
    </location>
</feature>
<dbReference type="InterPro" id="IPR051533">
    <property type="entry name" value="WaaL-like"/>
</dbReference>
<feature type="transmembrane region" description="Helical" evidence="5">
    <location>
        <begin position="417"/>
        <end position="435"/>
    </location>
</feature>
<dbReference type="EMBL" id="CP016094">
    <property type="protein sequence ID" value="AOS45294.1"/>
    <property type="molecule type" value="Genomic_DNA"/>
</dbReference>
<dbReference type="PANTHER" id="PTHR37422:SF23">
    <property type="entry name" value="TEICHURONIC ACID BIOSYNTHESIS PROTEIN TUAE"/>
    <property type="match status" value="1"/>
</dbReference>
<dbReference type="Pfam" id="PF04932">
    <property type="entry name" value="Wzy_C"/>
    <property type="match status" value="1"/>
</dbReference>
<gene>
    <name evidence="7" type="ORF">Verru16b_02374</name>
</gene>
<protein>
    <submittedName>
        <fullName evidence="7">O-Antigen ligase</fullName>
    </submittedName>
</protein>
<name>A0A1D8AWM3_9BACT</name>
<comment type="subcellular location">
    <subcellularLocation>
        <location evidence="1">Membrane</location>
        <topology evidence="1">Multi-pass membrane protein</topology>
    </subcellularLocation>
</comment>
<evidence type="ECO:0000256" key="2">
    <source>
        <dbReference type="ARBA" id="ARBA00022692"/>
    </source>
</evidence>
<dbReference type="OrthoDB" id="187494at2"/>
<dbReference type="KEGG" id="obg:Verru16b_02374"/>
<dbReference type="PANTHER" id="PTHR37422">
    <property type="entry name" value="TEICHURONIC ACID BIOSYNTHESIS PROTEIN TUAE"/>
    <property type="match status" value="1"/>
</dbReference>
<feature type="transmembrane region" description="Helical" evidence="5">
    <location>
        <begin position="208"/>
        <end position="224"/>
    </location>
</feature>
<keyword evidence="4 5" id="KW-0472">Membrane</keyword>
<feature type="transmembrane region" description="Helical" evidence="5">
    <location>
        <begin position="111"/>
        <end position="132"/>
    </location>
</feature>
<evidence type="ECO:0000313" key="7">
    <source>
        <dbReference type="EMBL" id="AOS45294.1"/>
    </source>
</evidence>
<evidence type="ECO:0000256" key="3">
    <source>
        <dbReference type="ARBA" id="ARBA00022989"/>
    </source>
</evidence>
<proteinExistence type="predicted"/>
<sequence>MVVGLALTLAWTTLCLGGYLAGTMVWTAGAVGTLTVLGGIGWMAGRGPGPRTLHLAWLIPLPFLLYALASTVWVAPAPWLAWREWHLWFQAWLVFGLVLHCGLGRAQTWTLVGTLALLVLVGTGMAAYQRFVDPTWMMLGRTQAAQFVGRSAGMFGIPNSFAGLIGLLLPVCLVLLFSRVVRPAAKILCAWLALLLLFALVLTGSRGGWIALGLALLAWPFLGTGDWRRRVWGGLAGLVLAASAFGLLHRYSDEARQRLEPLLDGRLEASRPILWRAGWQMWQEAPWLGRGAASYNVLFEQYRPRGFHDEPRWAHNDHLNTLTDYGLVGFALWAGGGAVLLWRGGLAMRRARREGRGGDLLQHWRWRLGLLLGLMAFGLHLGVDFHTKIPALILAAAVISALLVRDDPAWRRPCRPVMAVAGLALLLGGVIFWSGTRAIPAYRAEDLRSEARRSIDRFARTGEGELRRLIPAAKADFIRAVRIDAANGQAWSDLAYATVQGWHAQGGDLVTLGRYAELAADEALDRCPLIAEFWVRKAVALDIQRGRPETESCYRRALELAPNFAGWWFYYAYHLQAFPNKKAEALAAAEKGLTLDRYYRGGEALQQQILRRR</sequence>
<evidence type="ECO:0000259" key="6">
    <source>
        <dbReference type="Pfam" id="PF04932"/>
    </source>
</evidence>
<dbReference type="AlphaFoldDB" id="A0A1D8AWM3"/>
<dbReference type="Proteomes" id="UP000095228">
    <property type="component" value="Chromosome"/>
</dbReference>
<accession>A0A1D8AWM3</accession>
<evidence type="ECO:0000256" key="5">
    <source>
        <dbReference type="SAM" id="Phobius"/>
    </source>
</evidence>
<keyword evidence="7" id="KW-0436">Ligase</keyword>
<feature type="transmembrane region" description="Helical" evidence="5">
    <location>
        <begin position="87"/>
        <end position="104"/>
    </location>
</feature>
<dbReference type="InterPro" id="IPR007016">
    <property type="entry name" value="O-antigen_ligase-rel_domated"/>
</dbReference>
<dbReference type="PATRIC" id="fig|1838286.3.peg.2385"/>
<feature type="transmembrane region" description="Helical" evidence="5">
    <location>
        <begin position="389"/>
        <end position="405"/>
    </location>
</feature>
<keyword evidence="2 5" id="KW-0812">Transmembrane</keyword>
<evidence type="ECO:0000256" key="1">
    <source>
        <dbReference type="ARBA" id="ARBA00004141"/>
    </source>
</evidence>
<organism evidence="7 8">
    <name type="scientific">Lacunisphaera limnophila</name>
    <dbReference type="NCBI Taxonomy" id="1838286"/>
    <lineage>
        <taxon>Bacteria</taxon>
        <taxon>Pseudomonadati</taxon>
        <taxon>Verrucomicrobiota</taxon>
        <taxon>Opitutia</taxon>
        <taxon>Opitutales</taxon>
        <taxon>Opitutaceae</taxon>
        <taxon>Lacunisphaera</taxon>
    </lineage>
</organism>
<dbReference type="RefSeq" id="WP_069962460.1">
    <property type="nucleotide sequence ID" value="NZ_CP016094.1"/>
</dbReference>
<feature type="transmembrane region" description="Helical" evidence="5">
    <location>
        <begin position="152"/>
        <end position="177"/>
    </location>
</feature>